<gene>
    <name evidence="3" type="ORF">EC973_008868</name>
</gene>
<keyword evidence="4" id="KW-1185">Reference proteome</keyword>
<protein>
    <recommendedName>
        <fullName evidence="2">Stress-response A/B barrel domain-containing protein</fullName>
    </recommendedName>
</protein>
<comment type="subunit">
    <text evidence="1">Homodimer.</text>
</comment>
<dbReference type="SMART" id="SM00886">
    <property type="entry name" value="Dabb"/>
    <property type="match status" value="1"/>
</dbReference>
<dbReference type="Pfam" id="PF07876">
    <property type="entry name" value="Dabb"/>
    <property type="match status" value="1"/>
</dbReference>
<dbReference type="AlphaFoldDB" id="A0A8H7EVB7"/>
<dbReference type="PANTHER" id="PTHR33178:SF10">
    <property type="entry name" value="STRESS-RESPONSE A_B BARREL DOMAIN-CONTAINING PROTEIN"/>
    <property type="match status" value="1"/>
</dbReference>
<name>A0A8H7EVB7_9FUNG</name>
<dbReference type="InterPro" id="IPR013097">
    <property type="entry name" value="Dabb"/>
</dbReference>
<dbReference type="SUPFAM" id="SSF54909">
    <property type="entry name" value="Dimeric alpha+beta barrel"/>
    <property type="match status" value="1"/>
</dbReference>
<accession>A0A8H7EVB7</accession>
<dbReference type="PROSITE" id="PS51502">
    <property type="entry name" value="S_R_A_B_BARREL"/>
    <property type="match status" value="1"/>
</dbReference>
<dbReference type="PANTHER" id="PTHR33178">
    <property type="match status" value="1"/>
</dbReference>
<dbReference type="Gene3D" id="3.30.70.100">
    <property type="match status" value="1"/>
</dbReference>
<organism evidence="3 4">
    <name type="scientific">Apophysomyces ossiformis</name>
    <dbReference type="NCBI Taxonomy" id="679940"/>
    <lineage>
        <taxon>Eukaryota</taxon>
        <taxon>Fungi</taxon>
        <taxon>Fungi incertae sedis</taxon>
        <taxon>Mucoromycota</taxon>
        <taxon>Mucoromycotina</taxon>
        <taxon>Mucoromycetes</taxon>
        <taxon>Mucorales</taxon>
        <taxon>Mucorineae</taxon>
        <taxon>Mucoraceae</taxon>
        <taxon>Apophysomyces</taxon>
    </lineage>
</organism>
<dbReference type="Proteomes" id="UP000605846">
    <property type="component" value="Unassembled WGS sequence"/>
</dbReference>
<evidence type="ECO:0000259" key="2">
    <source>
        <dbReference type="PROSITE" id="PS51502"/>
    </source>
</evidence>
<proteinExistence type="predicted"/>
<evidence type="ECO:0000256" key="1">
    <source>
        <dbReference type="ARBA" id="ARBA00011738"/>
    </source>
</evidence>
<sequence length="101" mass="11577">MVKVTNSWTKVLVKFKPEVDESLKQEAINEILALKDKIPEIKKATAGVNFTDRSKGFTHGWVIEVESKEHLTIYNEHEHHVAFVTKFRPLLADLVAVDYES</sequence>
<evidence type="ECO:0000313" key="4">
    <source>
        <dbReference type="Proteomes" id="UP000605846"/>
    </source>
</evidence>
<dbReference type="InterPro" id="IPR011008">
    <property type="entry name" value="Dimeric_a/b-barrel"/>
</dbReference>
<evidence type="ECO:0000313" key="3">
    <source>
        <dbReference type="EMBL" id="KAF7731696.1"/>
    </source>
</evidence>
<reference evidence="3" key="1">
    <citation type="submission" date="2020-01" db="EMBL/GenBank/DDBJ databases">
        <title>Genome Sequencing of Three Apophysomyces-Like Fungal Strains Confirms a Novel Fungal Genus in the Mucoromycota with divergent Burkholderia-like Endosymbiotic Bacteria.</title>
        <authorList>
            <person name="Stajich J.E."/>
            <person name="Macias A.M."/>
            <person name="Carter-House D."/>
            <person name="Lovett B."/>
            <person name="Kasson L.R."/>
            <person name="Berry K."/>
            <person name="Grigoriev I."/>
            <person name="Chang Y."/>
            <person name="Spatafora J."/>
            <person name="Kasson M.T."/>
        </authorList>
    </citation>
    <scope>NUCLEOTIDE SEQUENCE</scope>
    <source>
        <strain evidence="3">NRRL A-21654</strain>
    </source>
</reference>
<comment type="caution">
    <text evidence="3">The sequence shown here is derived from an EMBL/GenBank/DDBJ whole genome shotgun (WGS) entry which is preliminary data.</text>
</comment>
<dbReference type="OrthoDB" id="42919at2759"/>
<dbReference type="EMBL" id="JABAYA010000008">
    <property type="protein sequence ID" value="KAF7731696.1"/>
    <property type="molecule type" value="Genomic_DNA"/>
</dbReference>
<dbReference type="InterPro" id="IPR044662">
    <property type="entry name" value="HS1/DABB1-like"/>
</dbReference>
<feature type="domain" description="Stress-response A/B barrel" evidence="2">
    <location>
        <begin position="1"/>
        <end position="99"/>
    </location>
</feature>